<dbReference type="RefSeq" id="WP_317490349.1">
    <property type="nucleotide sequence ID" value="NZ_CP136051.1"/>
</dbReference>
<dbReference type="Gene3D" id="3.10.620.30">
    <property type="match status" value="1"/>
</dbReference>
<dbReference type="InterPro" id="IPR038765">
    <property type="entry name" value="Papain-like_cys_pep_sf"/>
</dbReference>
<protein>
    <submittedName>
        <fullName evidence="2">DUF3857 domain-containing protein</fullName>
    </submittedName>
</protein>
<dbReference type="EMBL" id="CP136051">
    <property type="protein sequence ID" value="WOK07685.1"/>
    <property type="molecule type" value="Genomic_DNA"/>
</dbReference>
<name>A0ABZ0ITG7_9BACT</name>
<reference evidence="2 3" key="1">
    <citation type="journal article" date="2023" name="Microbiol. Resour. Announc.">
        <title>Complete Genome Sequence of Imperialibacter roseus strain P4T.</title>
        <authorList>
            <person name="Tizabi D.R."/>
            <person name="Bachvaroff T."/>
            <person name="Hill R.T."/>
        </authorList>
    </citation>
    <scope>NUCLEOTIDE SEQUENCE [LARGE SCALE GENOMIC DNA]</scope>
    <source>
        <strain evidence="2 3">P4T</strain>
    </source>
</reference>
<dbReference type="Proteomes" id="UP001302349">
    <property type="component" value="Chromosome"/>
</dbReference>
<proteinExistence type="predicted"/>
<dbReference type="Gene3D" id="2.60.40.3140">
    <property type="match status" value="1"/>
</dbReference>
<organism evidence="2 3">
    <name type="scientific">Imperialibacter roseus</name>
    <dbReference type="NCBI Taxonomy" id="1324217"/>
    <lineage>
        <taxon>Bacteria</taxon>
        <taxon>Pseudomonadati</taxon>
        <taxon>Bacteroidota</taxon>
        <taxon>Cytophagia</taxon>
        <taxon>Cytophagales</taxon>
        <taxon>Flammeovirgaceae</taxon>
        <taxon>Imperialibacter</taxon>
    </lineage>
</organism>
<dbReference type="SUPFAM" id="SSF54001">
    <property type="entry name" value="Cysteine proteinases"/>
    <property type="match status" value="1"/>
</dbReference>
<dbReference type="Pfam" id="PF12969">
    <property type="entry name" value="DUF3857"/>
    <property type="match status" value="1"/>
</dbReference>
<keyword evidence="3" id="KW-1185">Reference proteome</keyword>
<sequence>MKYLVFFLLAFSFWQTTSGQPSLNGLADSLSQNANEIILNEETTFRINRIDNSELKTTYTAAILNKYAEDKNHIVLYYDKFTQVSSAKVIVYNNEGKKIDSYALKDFQDWNAGGTNVASDARAKVFKVVNSNYPYFVEVEYTILYKGSMFYPSWQPQANEKESLIKASLTVESFLEEPFRFKSFNINNPLFESVNGHHIAKWQVDNKPAFEYEAFSHNTDLYSPSVYLAPNAFQMDGIPGAMKSWREFGMWIQQLNSNRNTLTEQDLIGVKTLAAEHQSSLEKVRAIYHYLQKNTRYVSIQLGIGGWQPFESGFVHSAKYGDCKALSFYMKSLLESVGISSYYTIIRGGKYSQEVLRDFPNAHFNHAVLTVPVENDTLWLECTSQTSPFGYMGKFTSDRDALMITENGGRLIHTKAYGVSENKQATNAELNVDKNGVTSASVKRIYKGLEIENDYFSQAVLLPKSDQVKWFYDYHSWGTFTVIDLQLSEISDEIVPTAELTSTLQMNGPAKINGQRLFFTPFTFTNLTNLKLSIAKRKYPIDIKYPYTQVDSIKVTFPEVYFSENKLEDVVLESKFGRYERRMVNTDGEMMFTRTFIMKKGSYPPSDYEDFKTFLGSVQKYDKQQLVLINRT</sequence>
<evidence type="ECO:0000313" key="3">
    <source>
        <dbReference type="Proteomes" id="UP001302349"/>
    </source>
</evidence>
<gene>
    <name evidence="2" type="ORF">RT717_03485</name>
</gene>
<evidence type="ECO:0000313" key="2">
    <source>
        <dbReference type="EMBL" id="WOK07685.1"/>
    </source>
</evidence>
<evidence type="ECO:0000259" key="1">
    <source>
        <dbReference type="Pfam" id="PF12969"/>
    </source>
</evidence>
<dbReference type="InterPro" id="IPR024618">
    <property type="entry name" value="DUF3857"/>
</dbReference>
<accession>A0ABZ0ITG7</accession>
<dbReference type="Gene3D" id="2.60.120.1130">
    <property type="match status" value="1"/>
</dbReference>
<feature type="domain" description="DUF3857" evidence="1">
    <location>
        <begin position="56"/>
        <end position="210"/>
    </location>
</feature>